<proteinExistence type="predicted"/>
<evidence type="ECO:0000256" key="1">
    <source>
        <dbReference type="SAM" id="Phobius"/>
    </source>
</evidence>
<comment type="caution">
    <text evidence="2">The sequence shown here is derived from an EMBL/GenBank/DDBJ whole genome shotgun (WGS) entry which is preliminary data.</text>
</comment>
<dbReference type="AlphaFoldDB" id="A0A9W7IUH9"/>
<keyword evidence="1" id="KW-0472">Membrane</keyword>
<keyword evidence="1" id="KW-1133">Transmembrane helix</keyword>
<evidence type="ECO:0000313" key="3">
    <source>
        <dbReference type="Proteomes" id="UP001165190"/>
    </source>
</evidence>
<organism evidence="2 3">
    <name type="scientific">Hibiscus trionum</name>
    <name type="common">Flower of an hour</name>
    <dbReference type="NCBI Taxonomy" id="183268"/>
    <lineage>
        <taxon>Eukaryota</taxon>
        <taxon>Viridiplantae</taxon>
        <taxon>Streptophyta</taxon>
        <taxon>Embryophyta</taxon>
        <taxon>Tracheophyta</taxon>
        <taxon>Spermatophyta</taxon>
        <taxon>Magnoliopsida</taxon>
        <taxon>eudicotyledons</taxon>
        <taxon>Gunneridae</taxon>
        <taxon>Pentapetalae</taxon>
        <taxon>rosids</taxon>
        <taxon>malvids</taxon>
        <taxon>Malvales</taxon>
        <taxon>Malvaceae</taxon>
        <taxon>Malvoideae</taxon>
        <taxon>Hibiscus</taxon>
    </lineage>
</organism>
<dbReference type="Pfam" id="PF02325">
    <property type="entry name" value="CCB3_YggT"/>
    <property type="match status" value="1"/>
</dbReference>
<keyword evidence="1" id="KW-0812">Transmembrane</keyword>
<evidence type="ECO:0008006" key="4">
    <source>
        <dbReference type="Google" id="ProtNLM"/>
    </source>
</evidence>
<dbReference type="PANTHER" id="PTHR33219">
    <property type="entry name" value="YLMG HOMOLOG PROTEIN 2, CHLOROPLASTIC"/>
    <property type="match status" value="1"/>
</dbReference>
<evidence type="ECO:0000313" key="2">
    <source>
        <dbReference type="EMBL" id="GMJ02855.1"/>
    </source>
</evidence>
<feature type="transmembrane region" description="Helical" evidence="1">
    <location>
        <begin position="218"/>
        <end position="241"/>
    </location>
</feature>
<gene>
    <name evidence="2" type="ORF">HRI_003954700</name>
</gene>
<reference evidence="2" key="1">
    <citation type="submission" date="2023-05" db="EMBL/GenBank/DDBJ databases">
        <title>Genome and transcriptome analyses reveal genes involved in the formation of fine ridges on petal epidermal cells in Hibiscus trionum.</title>
        <authorList>
            <person name="Koshimizu S."/>
            <person name="Masuda S."/>
            <person name="Ishii T."/>
            <person name="Shirasu K."/>
            <person name="Hoshino A."/>
            <person name="Arita M."/>
        </authorList>
    </citation>
    <scope>NUCLEOTIDE SEQUENCE</scope>
    <source>
        <strain evidence="2">Hamamatsu line</strain>
    </source>
</reference>
<dbReference type="EMBL" id="BSYR01000036">
    <property type="protein sequence ID" value="GMJ02855.1"/>
    <property type="molecule type" value="Genomic_DNA"/>
</dbReference>
<dbReference type="OrthoDB" id="4696at2759"/>
<keyword evidence="3" id="KW-1185">Reference proteome</keyword>
<sequence>MLLTPLATSSQFPIVGVVRSNFSAPIVGVSLCKQQSSFHSQLSTAPQSSPMATTSSRLLNNVLIKGSVWQPLTLKSKKIAFSESIRFRYGTKKSSHLNHRASWCSTYCCLGVTNSAIELLQSKLNMQVPVSPEVISDYGGGFLVADLDPASAKLAIGILGPFLSAFAFLFILRIVMSWYPKLPVDKFPYVLAYAPTEPFLIVTRKVIPPLGGVDVTPVVWFGLVSFLNEILLGPQGLLVLISQQVS</sequence>
<dbReference type="Proteomes" id="UP001165190">
    <property type="component" value="Unassembled WGS sequence"/>
</dbReference>
<accession>A0A9W7IUH9</accession>
<dbReference type="PANTHER" id="PTHR33219:SF14">
    <property type="entry name" value="PROTEIN COFACTOR ASSEMBLY OF COMPLEX C SUBUNIT B CCB3, CHLOROPLASTIC-RELATED"/>
    <property type="match status" value="1"/>
</dbReference>
<name>A0A9W7IUH9_HIBTR</name>
<protein>
    <recommendedName>
        <fullName evidence="4">Protein COFACTOR ASSEMBLY OF COMPLEX C SUBUNIT B CCB3, chloroplastic</fullName>
    </recommendedName>
</protein>
<dbReference type="InterPro" id="IPR003425">
    <property type="entry name" value="CCB3/YggT"/>
</dbReference>
<dbReference type="GO" id="GO:0009535">
    <property type="term" value="C:chloroplast thylakoid membrane"/>
    <property type="evidence" value="ECO:0007669"/>
    <property type="project" value="TreeGrafter"/>
</dbReference>
<feature type="transmembrane region" description="Helical" evidence="1">
    <location>
        <begin position="154"/>
        <end position="179"/>
    </location>
</feature>